<name>A0ABU5G8D7_9ACTO</name>
<dbReference type="RefSeq" id="WP_320755356.1">
    <property type="nucleotide sequence ID" value="NZ_JAWNGA010000010.1"/>
</dbReference>
<organism evidence="2 3">
    <name type="scientific">Actinotignum urinale</name>
    <dbReference type="NCBI Taxonomy" id="190146"/>
    <lineage>
        <taxon>Bacteria</taxon>
        <taxon>Bacillati</taxon>
        <taxon>Actinomycetota</taxon>
        <taxon>Actinomycetes</taxon>
        <taxon>Actinomycetales</taxon>
        <taxon>Actinomycetaceae</taxon>
        <taxon>Actinotignum</taxon>
    </lineage>
</organism>
<dbReference type="Pfam" id="PF07693">
    <property type="entry name" value="KAP_NTPase"/>
    <property type="match status" value="1"/>
</dbReference>
<protein>
    <submittedName>
        <fullName evidence="2">P-loop NTPase fold protein</fullName>
    </submittedName>
</protein>
<evidence type="ECO:0000313" key="3">
    <source>
        <dbReference type="Proteomes" id="UP001275049"/>
    </source>
</evidence>
<dbReference type="Gene3D" id="3.40.50.300">
    <property type="entry name" value="P-loop containing nucleotide triphosphate hydrolases"/>
    <property type="match status" value="1"/>
</dbReference>
<dbReference type="InterPro" id="IPR027417">
    <property type="entry name" value="P-loop_NTPase"/>
</dbReference>
<dbReference type="InterPro" id="IPR011646">
    <property type="entry name" value="KAP_P-loop"/>
</dbReference>
<accession>A0ABU5G8D7</accession>
<evidence type="ECO:0000259" key="1">
    <source>
        <dbReference type="Pfam" id="PF07693"/>
    </source>
</evidence>
<dbReference type="SUPFAM" id="SSF52540">
    <property type="entry name" value="P-loop containing nucleoside triphosphate hydrolases"/>
    <property type="match status" value="1"/>
</dbReference>
<evidence type="ECO:0000313" key="2">
    <source>
        <dbReference type="EMBL" id="MDY5133378.1"/>
    </source>
</evidence>
<dbReference type="EMBL" id="JAWNGA010000010">
    <property type="protein sequence ID" value="MDY5133378.1"/>
    <property type="molecule type" value="Genomic_DNA"/>
</dbReference>
<gene>
    <name evidence="2" type="ORF">R6G86_06470</name>
</gene>
<dbReference type="PANTHER" id="PTHR22674:SF6">
    <property type="entry name" value="NTPASE KAP FAMILY P-LOOP DOMAIN-CONTAINING PROTEIN 1"/>
    <property type="match status" value="1"/>
</dbReference>
<comment type="caution">
    <text evidence="2">The sequence shown here is derived from an EMBL/GenBank/DDBJ whole genome shotgun (WGS) entry which is preliminary data.</text>
</comment>
<dbReference type="InterPro" id="IPR052754">
    <property type="entry name" value="NTPase_KAP_P-loop"/>
</dbReference>
<keyword evidence="3" id="KW-1185">Reference proteome</keyword>
<dbReference type="Proteomes" id="UP001275049">
    <property type="component" value="Unassembled WGS sequence"/>
</dbReference>
<feature type="domain" description="KAP NTPase" evidence="1">
    <location>
        <begin position="25"/>
        <end position="337"/>
    </location>
</feature>
<reference evidence="2 3" key="1">
    <citation type="submission" date="2023-10" db="EMBL/GenBank/DDBJ databases">
        <title>Whole Genome based description of the genera Actinobaculum and Actinotignum reveals a complex phylogenetic relationship within the species included in the genus Actinotignum.</title>
        <authorList>
            <person name="Jensen C.S."/>
            <person name="Dargis R."/>
            <person name="Kemp M."/>
            <person name="Christensen J.J."/>
        </authorList>
    </citation>
    <scope>NUCLEOTIDE SEQUENCE [LARGE SCALE GENOMIC DNA]</scope>
    <source>
        <strain evidence="2 3">SLA_B974</strain>
    </source>
</reference>
<proteinExistence type="predicted"/>
<sequence length="644" mass="71589">MQDDTFKGFGCNDEPTVEDLLQLKAYTKGLTSYIEKCPTPMTVAIQGDWGSGKTSALYAIKKELEDEEYLVVNFNTWQYSQFNLGDQLIFSLLTEILQKINAQLNSLESSQNNSFSEKAKKIKQIGKKVISFLTPLAKSTANFMGAGAVVQFADVAVEGLRQASESPDLAEDGQPNAIEALSELRDSLQELVSTITNATDSEKPLTKRLFIFIDDLDRLEPVRAVEVMEALKVFLNITGCVFVLAIDFSVVANGVKAKYGKDFEESKARAFFDKIIQIPFNLPVSTYNITGLLTNGLKEIGLKPDNADAEAYEKFVRYSVGTNPRSIKRLINTFGLLTLVEAKKQETSAMEDGNESTTQTGNDISPDDPLGLFASLAFQTAYPQMFNSLMREIFKANTVNRDGAQNISQFFANAYELLTHSAEDENSSGVLEEWGIRPEQRPEAVGFVKEFMQHFQIPEKNSKGEGKQLEVSQCRIAEALGLAAVTAVGNASLVDAAFNRKGAKLENLTTRLRNMPSKYSSVLPILRAFDEELNKEFSGNILAGDTGKYWAYAAQEAEATIPTVGTSRFCEIHYALTGIRVEYGRYLDEDKLKHYWENAKEKGFSVRDFATNSNPPLALKNINSEHKARDVAQFIASIYRRNHN</sequence>
<dbReference type="PANTHER" id="PTHR22674">
    <property type="entry name" value="NTPASE, KAP FAMILY P-LOOP DOMAIN-CONTAINING 1"/>
    <property type="match status" value="1"/>
</dbReference>